<dbReference type="Pfam" id="PF12770">
    <property type="entry name" value="CHAT"/>
    <property type="match status" value="1"/>
</dbReference>
<name>A0AAN6MAK5_9PEZI</name>
<reference evidence="2" key="1">
    <citation type="journal article" date="2023" name="Mol. Phylogenet. Evol.">
        <title>Genome-scale phylogeny and comparative genomics of the fungal order Sordariales.</title>
        <authorList>
            <person name="Hensen N."/>
            <person name="Bonometti L."/>
            <person name="Westerberg I."/>
            <person name="Brannstrom I.O."/>
            <person name="Guillou S."/>
            <person name="Cros-Aarteil S."/>
            <person name="Calhoun S."/>
            <person name="Haridas S."/>
            <person name="Kuo A."/>
            <person name="Mondo S."/>
            <person name="Pangilinan J."/>
            <person name="Riley R."/>
            <person name="LaButti K."/>
            <person name="Andreopoulos B."/>
            <person name="Lipzen A."/>
            <person name="Chen C."/>
            <person name="Yan M."/>
            <person name="Daum C."/>
            <person name="Ng V."/>
            <person name="Clum A."/>
            <person name="Steindorff A."/>
            <person name="Ohm R.A."/>
            <person name="Martin F."/>
            <person name="Silar P."/>
            <person name="Natvig D.O."/>
            <person name="Lalanne C."/>
            <person name="Gautier V."/>
            <person name="Ament-Velasquez S.L."/>
            <person name="Kruys A."/>
            <person name="Hutchinson M.I."/>
            <person name="Powell A.J."/>
            <person name="Barry K."/>
            <person name="Miller A.N."/>
            <person name="Grigoriev I.V."/>
            <person name="Debuchy R."/>
            <person name="Gladieux P."/>
            <person name="Hiltunen Thoren M."/>
            <person name="Johannesson H."/>
        </authorList>
    </citation>
    <scope>NUCLEOTIDE SEQUENCE</scope>
    <source>
        <strain evidence="2">CBS 103.79</strain>
    </source>
</reference>
<accession>A0AAN6MAK5</accession>
<feature type="domain" description="CHAT" evidence="1">
    <location>
        <begin position="19"/>
        <end position="211"/>
    </location>
</feature>
<gene>
    <name evidence="2" type="ORF">C8A05DRAFT_48471</name>
</gene>
<organism evidence="2 3">
    <name type="scientific">Staphylotrichum tortipilum</name>
    <dbReference type="NCBI Taxonomy" id="2831512"/>
    <lineage>
        <taxon>Eukaryota</taxon>
        <taxon>Fungi</taxon>
        <taxon>Dikarya</taxon>
        <taxon>Ascomycota</taxon>
        <taxon>Pezizomycotina</taxon>
        <taxon>Sordariomycetes</taxon>
        <taxon>Sordariomycetidae</taxon>
        <taxon>Sordariales</taxon>
        <taxon>Chaetomiaceae</taxon>
        <taxon>Staphylotrichum</taxon>
    </lineage>
</organism>
<dbReference type="Proteomes" id="UP001303889">
    <property type="component" value="Unassembled WGS sequence"/>
</dbReference>
<keyword evidence="3" id="KW-1185">Reference proteome</keyword>
<protein>
    <submittedName>
        <fullName evidence="2">CHAT domain-containing protein</fullName>
    </submittedName>
</protein>
<dbReference type="AlphaFoldDB" id="A0AAN6MAK5"/>
<evidence type="ECO:0000259" key="1">
    <source>
        <dbReference type="Pfam" id="PF12770"/>
    </source>
</evidence>
<proteinExistence type="predicted"/>
<reference evidence="2" key="2">
    <citation type="submission" date="2023-05" db="EMBL/GenBank/DDBJ databases">
        <authorList>
            <consortium name="Lawrence Berkeley National Laboratory"/>
            <person name="Steindorff A."/>
            <person name="Hensen N."/>
            <person name="Bonometti L."/>
            <person name="Westerberg I."/>
            <person name="Brannstrom I.O."/>
            <person name="Guillou S."/>
            <person name="Cros-Aarteil S."/>
            <person name="Calhoun S."/>
            <person name="Haridas S."/>
            <person name="Kuo A."/>
            <person name="Mondo S."/>
            <person name="Pangilinan J."/>
            <person name="Riley R."/>
            <person name="Labutti K."/>
            <person name="Andreopoulos B."/>
            <person name="Lipzen A."/>
            <person name="Chen C."/>
            <person name="Yanf M."/>
            <person name="Daum C."/>
            <person name="Ng V."/>
            <person name="Clum A."/>
            <person name="Ohm R."/>
            <person name="Martin F."/>
            <person name="Silar P."/>
            <person name="Natvig D."/>
            <person name="Lalanne C."/>
            <person name="Gautier V."/>
            <person name="Ament-Velasquez S.L."/>
            <person name="Kruys A."/>
            <person name="Hutchinson M.I."/>
            <person name="Powell A.J."/>
            <person name="Barry K."/>
            <person name="Miller A.N."/>
            <person name="Grigoriev I.V."/>
            <person name="Debuchy R."/>
            <person name="Gladieux P."/>
            <person name="Thoren M.H."/>
            <person name="Johannesson H."/>
        </authorList>
    </citation>
    <scope>NUCLEOTIDE SEQUENCE</scope>
    <source>
        <strain evidence="2">CBS 103.79</strain>
    </source>
</reference>
<dbReference type="InterPro" id="IPR024983">
    <property type="entry name" value="CHAT_dom"/>
</dbReference>
<sequence length="212" mass="23580">MLNDICPSLKLQPITPALLKDEVLNHLQACRIFHFAGHGQSDPMEPSRSCLLLQDWKTNPLTVGDLRDRRLQENPPFLAYLSACSTGANDTAELADEGIHLVSPFQLAGFRHVIGTLWEVSDMHCVDVARVFYETLRDEGMTDAAVCRGLHRTIRALRASTSTSQEGDLTREADVNYVVQEATGTGDDNDEIAENDHEGQGMFWVPYIHFGV</sequence>
<dbReference type="EMBL" id="MU856632">
    <property type="protein sequence ID" value="KAK3896458.1"/>
    <property type="molecule type" value="Genomic_DNA"/>
</dbReference>
<comment type="caution">
    <text evidence="2">The sequence shown here is derived from an EMBL/GenBank/DDBJ whole genome shotgun (WGS) entry which is preliminary data.</text>
</comment>
<evidence type="ECO:0000313" key="2">
    <source>
        <dbReference type="EMBL" id="KAK3896458.1"/>
    </source>
</evidence>
<evidence type="ECO:0000313" key="3">
    <source>
        <dbReference type="Proteomes" id="UP001303889"/>
    </source>
</evidence>